<name>A0A2D4HUH1_MICLE</name>
<evidence type="ECO:0000313" key="1">
    <source>
        <dbReference type="EMBL" id="LAA75601.1"/>
    </source>
</evidence>
<organism evidence="1">
    <name type="scientific">Micrurus lemniscatus lemniscatus</name>
    <dbReference type="NCBI Taxonomy" id="129467"/>
    <lineage>
        <taxon>Eukaryota</taxon>
        <taxon>Metazoa</taxon>
        <taxon>Chordata</taxon>
        <taxon>Craniata</taxon>
        <taxon>Vertebrata</taxon>
        <taxon>Euteleostomi</taxon>
        <taxon>Lepidosauria</taxon>
        <taxon>Squamata</taxon>
        <taxon>Bifurcata</taxon>
        <taxon>Unidentata</taxon>
        <taxon>Episquamata</taxon>
        <taxon>Toxicofera</taxon>
        <taxon>Serpentes</taxon>
        <taxon>Colubroidea</taxon>
        <taxon>Elapidae</taxon>
        <taxon>Elapinae</taxon>
        <taxon>Micrurus</taxon>
    </lineage>
</organism>
<accession>A0A2D4HUH1</accession>
<protein>
    <submittedName>
        <fullName evidence="1">Uncharacterized protein</fullName>
    </submittedName>
</protein>
<dbReference type="AlphaFoldDB" id="A0A2D4HUH1"/>
<dbReference type="EMBL" id="IACK01057222">
    <property type="protein sequence ID" value="LAA75601.1"/>
    <property type="molecule type" value="Transcribed_RNA"/>
</dbReference>
<proteinExistence type="predicted"/>
<reference evidence="1" key="2">
    <citation type="submission" date="2017-11" db="EMBL/GenBank/DDBJ databases">
        <title>Coralsnake Venomics: Analyses of Venom Gland Transcriptomes and Proteomes of Six Brazilian Taxa.</title>
        <authorList>
            <person name="Aird S.D."/>
            <person name="Jorge da Silva N."/>
            <person name="Qiu L."/>
            <person name="Villar-Briones A."/>
            <person name="Aparecida-Saddi V."/>
            <person name="Campos-Telles M.P."/>
            <person name="Grau M."/>
            <person name="Mikheyev A.S."/>
        </authorList>
    </citation>
    <scope>NUCLEOTIDE SEQUENCE</scope>
    <source>
        <tissue evidence="1">Venom_gland</tissue>
    </source>
</reference>
<reference evidence="1" key="1">
    <citation type="submission" date="2017-07" db="EMBL/GenBank/DDBJ databases">
        <authorList>
            <person name="Mikheyev A."/>
            <person name="Grau M."/>
        </authorList>
    </citation>
    <scope>NUCLEOTIDE SEQUENCE</scope>
    <source>
        <tissue evidence="1">Venom_gland</tissue>
    </source>
</reference>
<sequence>MSDCSYRIFQSIRRTPTSKKWVEMSVRLIQRILRCVWGRIGEAPISCYKTGSSGGEWVTVNGLWGQTGRSCNERVALNRLQPWQTGRGSSEWAAANGSRQQQKGQMNTGWILGGRSRFFPPFPPQKLGVSYTLECLIL</sequence>